<proteinExistence type="predicted"/>
<evidence type="ECO:0000256" key="2">
    <source>
        <dbReference type="ARBA" id="ARBA00022801"/>
    </source>
</evidence>
<dbReference type="Pfam" id="PF13361">
    <property type="entry name" value="UvrD_C"/>
    <property type="match status" value="2"/>
</dbReference>
<dbReference type="Pfam" id="PF00580">
    <property type="entry name" value="UvrD-helicase"/>
    <property type="match status" value="1"/>
</dbReference>
<dbReference type="GO" id="GO:0000725">
    <property type="term" value="P:recombinational repair"/>
    <property type="evidence" value="ECO:0007669"/>
    <property type="project" value="TreeGrafter"/>
</dbReference>
<accession>A0AB33ITS6</accession>
<evidence type="ECO:0000256" key="7">
    <source>
        <dbReference type="ARBA" id="ARBA00034808"/>
    </source>
</evidence>
<name>A0AB33ITS6_9BACT</name>
<dbReference type="Gene3D" id="3.40.50.300">
    <property type="entry name" value="P-loop containing nucleotide triphosphate hydrolases"/>
    <property type="match status" value="3"/>
</dbReference>
<dbReference type="InterPro" id="IPR014016">
    <property type="entry name" value="UvrD-like_ATP-bd"/>
</dbReference>
<evidence type="ECO:0000259" key="10">
    <source>
        <dbReference type="PROSITE" id="PS51198"/>
    </source>
</evidence>
<evidence type="ECO:0000256" key="8">
    <source>
        <dbReference type="ARBA" id="ARBA00048988"/>
    </source>
</evidence>
<dbReference type="InterPro" id="IPR027417">
    <property type="entry name" value="P-loop_NTPase"/>
</dbReference>
<dbReference type="GO" id="GO:0003677">
    <property type="term" value="F:DNA binding"/>
    <property type="evidence" value="ECO:0007669"/>
    <property type="project" value="InterPro"/>
</dbReference>
<feature type="domain" description="UvrD-like helicase ATP-binding" evidence="10">
    <location>
        <begin position="1"/>
        <end position="474"/>
    </location>
</feature>
<feature type="domain" description="UvrD-like helicase C-terminal" evidence="11">
    <location>
        <begin position="505"/>
        <end position="744"/>
    </location>
</feature>
<dbReference type="EMBL" id="AP035786">
    <property type="protein sequence ID" value="BFO73090.1"/>
    <property type="molecule type" value="Genomic_DNA"/>
</dbReference>
<evidence type="ECO:0000256" key="6">
    <source>
        <dbReference type="ARBA" id="ARBA00034617"/>
    </source>
</evidence>
<evidence type="ECO:0000256" key="5">
    <source>
        <dbReference type="ARBA" id="ARBA00023235"/>
    </source>
</evidence>
<dbReference type="GO" id="GO:0043138">
    <property type="term" value="F:3'-5' DNA helicase activity"/>
    <property type="evidence" value="ECO:0007669"/>
    <property type="project" value="UniProtKB-EC"/>
</dbReference>
<dbReference type="PANTHER" id="PTHR11070">
    <property type="entry name" value="UVRD / RECB / PCRA DNA HELICASE FAMILY MEMBER"/>
    <property type="match status" value="1"/>
</dbReference>
<evidence type="ECO:0000259" key="11">
    <source>
        <dbReference type="PROSITE" id="PS51217"/>
    </source>
</evidence>
<gene>
    <name evidence="12" type="ORF">GTC17254_06870</name>
</gene>
<dbReference type="GO" id="GO:0005829">
    <property type="term" value="C:cytosol"/>
    <property type="evidence" value="ECO:0007669"/>
    <property type="project" value="TreeGrafter"/>
</dbReference>
<organism evidence="12">
    <name type="scientific">Prevotella sp. GTC17254</name>
    <dbReference type="NCBI Taxonomy" id="3236794"/>
    <lineage>
        <taxon>Bacteria</taxon>
        <taxon>Pseudomonadati</taxon>
        <taxon>Bacteroidota</taxon>
        <taxon>Bacteroidia</taxon>
        <taxon>Bacteroidales</taxon>
        <taxon>Prevotellaceae</taxon>
        <taxon>Prevotella</taxon>
    </lineage>
</organism>
<evidence type="ECO:0000256" key="9">
    <source>
        <dbReference type="PROSITE-ProRule" id="PRU00560"/>
    </source>
</evidence>
<protein>
    <recommendedName>
        <fullName evidence="7">DNA 3'-5' helicase</fullName>
        <ecNumber evidence="7">5.6.2.4</ecNumber>
    </recommendedName>
</protein>
<comment type="catalytic activity">
    <reaction evidence="8">
        <text>ATP + H2O = ADP + phosphate + H(+)</text>
        <dbReference type="Rhea" id="RHEA:13065"/>
        <dbReference type="ChEBI" id="CHEBI:15377"/>
        <dbReference type="ChEBI" id="CHEBI:15378"/>
        <dbReference type="ChEBI" id="CHEBI:30616"/>
        <dbReference type="ChEBI" id="CHEBI:43474"/>
        <dbReference type="ChEBI" id="CHEBI:456216"/>
        <dbReference type="EC" id="5.6.2.4"/>
    </reaction>
</comment>
<sequence length="1067" mass="124649">MIQQHNNTLTVYRASAGSGKTFTLTIEYIKLLIDENVNYRAILAVTFTNKATEEMKLRILGQLYGIWKKLPTSKPYLDKIIAETHLPEEIIIGRCGQALHNLIHNYSYFKVETIDAFFQTILRNLARELELSAVLNVGLNDIQVEHQATDELIDQLDKGNKIIYWILDYIQESMNDDKSWNVIGKIKTFGESIFKDYYKQNSEKLQATIGNDKFFNSYTQEIKRIQQEAKNKMDAQAQKFFELLDNNGFHVNDFSNGARGACSYFLKLRNGDFWDDENIYNKSAQNASEDPKAWVTKKYCKDGEPIYELAKMQLTPLLHETELIRAVEARNYKSATLTLRHMYQLRLLNSIEKKVHEINLQSNRFLLSNTQTLLSNMIQGNDAPFIYEKIGSQLEHIMIDEFQDTSTVQWQNFKILLQECMSHGYTPNLLVGDVKQSIYRWRSGDWRLLNNITQQFSNTDAVTCRSLNTNYRSNRNIIEFNNKFFTKVVEAEYNNLTELKSKEADELKRAYDDVIQHVPTEKEAKGLVKIELFDYTEQYLETMLQTVANTIHTLLEHGAQMCDIAILVRDKKGIQAISEYFTSTCPDILIISDEAFRLDSSIAVNILVNAMRVIAHPDDFIAKAFLAKAYSTYIKNTPCHIVVEHPAHANDVLPSLFLEHIEELRHMPIVDMVERIYNIFHLETIQSQNTYLCAFYDVLGEYMQDNIPDIYSFLEEWDDNLHQKTIQTTETDGIRLITIHKSKGLEFDHVIIPFCDWKLDRNDRQIWCSPKEYPYNLLPIVPVDYSSKWMVGSIYEEDYYHEYLQNLVDNINLLYVAFTRAKRNLFIYGKQNDKGSGRSKVIQDFIEGFSYEEGELDVALDDKVGKQENVNVFTPEYLRIALQMQNTPNTNLTFKQSNNSNNFITEMIEDSAQQTREDYILQGNILHKLFSAINTYEDIPQVLNQLEMEGILGTEKDSFTRERIATLINKRFELPIIKEWFSKRWKPFNECNILRYNQLTNMVEVRRPDRVIIHDNTVIVVDFKFGVYRSEYEQQIKEYITLLTDMGYTNIKGYLWFVYSNQIKEVK</sequence>
<dbReference type="EC" id="5.6.2.4" evidence="7"/>
<keyword evidence="4 9" id="KW-0067">ATP-binding</keyword>
<dbReference type="GO" id="GO:0005524">
    <property type="term" value="F:ATP binding"/>
    <property type="evidence" value="ECO:0007669"/>
    <property type="project" value="UniProtKB-UniRule"/>
</dbReference>
<comment type="catalytic activity">
    <reaction evidence="6">
        <text>Couples ATP hydrolysis with the unwinding of duplex DNA by translocating in the 3'-5' direction.</text>
        <dbReference type="EC" id="5.6.2.4"/>
    </reaction>
</comment>
<dbReference type="PANTHER" id="PTHR11070:SF67">
    <property type="entry name" value="DNA 3'-5' HELICASE"/>
    <property type="match status" value="1"/>
</dbReference>
<dbReference type="PROSITE" id="PS51217">
    <property type="entry name" value="UVRD_HELICASE_CTER"/>
    <property type="match status" value="1"/>
</dbReference>
<dbReference type="PROSITE" id="PS51198">
    <property type="entry name" value="UVRD_HELICASE_ATP_BIND"/>
    <property type="match status" value="1"/>
</dbReference>
<dbReference type="AlphaFoldDB" id="A0AB33ITS6"/>
<feature type="binding site" evidence="9">
    <location>
        <begin position="14"/>
        <end position="21"/>
    </location>
    <ligand>
        <name>ATP</name>
        <dbReference type="ChEBI" id="CHEBI:30616"/>
    </ligand>
</feature>
<keyword evidence="3 9" id="KW-0347">Helicase</keyword>
<dbReference type="SUPFAM" id="SSF52540">
    <property type="entry name" value="P-loop containing nucleoside triphosphate hydrolases"/>
    <property type="match status" value="1"/>
</dbReference>
<dbReference type="InterPro" id="IPR014017">
    <property type="entry name" value="DNA_helicase_UvrD-like_C"/>
</dbReference>
<dbReference type="Gene3D" id="1.10.3170.10">
    <property type="entry name" value="Recbcd, chain B, domain 2"/>
    <property type="match status" value="1"/>
</dbReference>
<evidence type="ECO:0000256" key="4">
    <source>
        <dbReference type="ARBA" id="ARBA00022840"/>
    </source>
</evidence>
<keyword evidence="1 9" id="KW-0547">Nucleotide-binding</keyword>
<dbReference type="InterPro" id="IPR000212">
    <property type="entry name" value="DNA_helicase_UvrD/REP"/>
</dbReference>
<keyword evidence="5" id="KW-0413">Isomerase</keyword>
<reference evidence="12" key="1">
    <citation type="submission" date="2024-07" db="EMBL/GenBank/DDBJ databases">
        <title>Complete genome sequence of Prevotella sp. YM-2024 GTC17254.</title>
        <authorList>
            <person name="Hayashi M."/>
            <person name="Muto Y."/>
            <person name="Tanaka K."/>
            <person name="Niwa H."/>
        </authorList>
    </citation>
    <scope>NUCLEOTIDE SEQUENCE</scope>
    <source>
        <strain evidence="12">GTC17254</strain>
    </source>
</reference>
<evidence type="ECO:0000256" key="3">
    <source>
        <dbReference type="ARBA" id="ARBA00022806"/>
    </source>
</evidence>
<dbReference type="GO" id="GO:0016787">
    <property type="term" value="F:hydrolase activity"/>
    <property type="evidence" value="ECO:0007669"/>
    <property type="project" value="UniProtKB-UniRule"/>
</dbReference>
<evidence type="ECO:0000256" key="1">
    <source>
        <dbReference type="ARBA" id="ARBA00022741"/>
    </source>
</evidence>
<evidence type="ECO:0000313" key="12">
    <source>
        <dbReference type="EMBL" id="BFO73090.1"/>
    </source>
</evidence>
<keyword evidence="2 9" id="KW-0378">Hydrolase</keyword>